<sequence length="91" mass="10282">MDQVSLNGFHYWQATLSVILSSVATCSSDCTASKALPCKIYPILVSKTVNVLDEFDFTDRRQPIVLLYPFFSHKSVNTLMYSALNICTLLW</sequence>
<protein>
    <recommendedName>
        <fullName evidence="4">Secreted protein</fullName>
    </recommendedName>
</protein>
<organism evidence="2 3">
    <name type="scientific">Trichonephila clavata</name>
    <name type="common">Joro spider</name>
    <name type="synonym">Nephila clavata</name>
    <dbReference type="NCBI Taxonomy" id="2740835"/>
    <lineage>
        <taxon>Eukaryota</taxon>
        <taxon>Metazoa</taxon>
        <taxon>Ecdysozoa</taxon>
        <taxon>Arthropoda</taxon>
        <taxon>Chelicerata</taxon>
        <taxon>Arachnida</taxon>
        <taxon>Araneae</taxon>
        <taxon>Araneomorphae</taxon>
        <taxon>Entelegynae</taxon>
        <taxon>Araneoidea</taxon>
        <taxon>Nephilidae</taxon>
        <taxon>Trichonephila</taxon>
    </lineage>
</organism>
<dbReference type="AlphaFoldDB" id="A0A8X6GAE9"/>
<proteinExistence type="predicted"/>
<accession>A0A8X6GAE9</accession>
<feature type="chain" id="PRO_5036469050" description="Secreted protein" evidence="1">
    <location>
        <begin position="29"/>
        <end position="91"/>
    </location>
</feature>
<keyword evidence="3" id="KW-1185">Reference proteome</keyword>
<evidence type="ECO:0000313" key="3">
    <source>
        <dbReference type="Proteomes" id="UP000887116"/>
    </source>
</evidence>
<feature type="signal peptide" evidence="1">
    <location>
        <begin position="1"/>
        <end position="28"/>
    </location>
</feature>
<gene>
    <name evidence="2" type="ORF">TNCT_664591</name>
</gene>
<reference evidence="2" key="1">
    <citation type="submission" date="2020-07" db="EMBL/GenBank/DDBJ databases">
        <title>Multicomponent nature underlies the extraordinary mechanical properties of spider dragline silk.</title>
        <authorList>
            <person name="Kono N."/>
            <person name="Nakamura H."/>
            <person name="Mori M."/>
            <person name="Yoshida Y."/>
            <person name="Ohtoshi R."/>
            <person name="Malay A.D."/>
            <person name="Moran D.A.P."/>
            <person name="Tomita M."/>
            <person name="Numata K."/>
            <person name="Arakawa K."/>
        </authorList>
    </citation>
    <scope>NUCLEOTIDE SEQUENCE</scope>
</reference>
<evidence type="ECO:0000256" key="1">
    <source>
        <dbReference type="SAM" id="SignalP"/>
    </source>
</evidence>
<dbReference type="EMBL" id="BMAO01005246">
    <property type="protein sequence ID" value="GFR00107.1"/>
    <property type="molecule type" value="Genomic_DNA"/>
</dbReference>
<keyword evidence="1" id="KW-0732">Signal</keyword>
<comment type="caution">
    <text evidence="2">The sequence shown here is derived from an EMBL/GenBank/DDBJ whole genome shotgun (WGS) entry which is preliminary data.</text>
</comment>
<evidence type="ECO:0000313" key="2">
    <source>
        <dbReference type="EMBL" id="GFR00107.1"/>
    </source>
</evidence>
<dbReference type="Proteomes" id="UP000887116">
    <property type="component" value="Unassembled WGS sequence"/>
</dbReference>
<evidence type="ECO:0008006" key="4">
    <source>
        <dbReference type="Google" id="ProtNLM"/>
    </source>
</evidence>
<name>A0A8X6GAE9_TRICU</name>